<sequence>MPKSSHCAGQNIRELARKRRVKAIAAFAAAGGVVVFPILLLRAIDNFLKQLPALSSVPQPIPDNALLGLYLLIAIAASGLVLQGVFLWKRANRADQGAQGEEAVAQEMTQLEREGWQVEYNLRLGGRLGDADIVCISPQNKAYVIDVKSHRGDIITDGQQLYRQMGKATYEFEKNFLEQALKQALQVKKQKNLNFVTPIVAFSNGRVAIASGKLQKVYVVEKSRLVWLLKSLG</sequence>
<feature type="transmembrane region" description="Helical" evidence="1">
    <location>
        <begin position="64"/>
        <end position="88"/>
    </location>
</feature>
<dbReference type="AlphaFoldDB" id="A0A7C3PMN0"/>
<evidence type="ECO:0000259" key="2">
    <source>
        <dbReference type="Pfam" id="PF08378"/>
    </source>
</evidence>
<evidence type="ECO:0000256" key="1">
    <source>
        <dbReference type="SAM" id="Phobius"/>
    </source>
</evidence>
<comment type="caution">
    <text evidence="3">The sequence shown here is derived from an EMBL/GenBank/DDBJ whole genome shotgun (WGS) entry which is preliminary data.</text>
</comment>
<accession>A0A7C3PMN0</accession>
<dbReference type="EMBL" id="DSRU01000434">
    <property type="protein sequence ID" value="HFN01677.1"/>
    <property type="molecule type" value="Genomic_DNA"/>
</dbReference>
<proteinExistence type="predicted"/>
<protein>
    <submittedName>
        <fullName evidence="3">NERD domain-containing protein</fullName>
    </submittedName>
</protein>
<gene>
    <name evidence="3" type="ORF">ENR64_28830</name>
</gene>
<keyword evidence="1" id="KW-0812">Transmembrane</keyword>
<reference evidence="3" key="1">
    <citation type="journal article" date="2020" name="mSystems">
        <title>Genome- and Community-Level Interaction Insights into Carbon Utilization and Element Cycling Functions of Hydrothermarchaeota in Hydrothermal Sediment.</title>
        <authorList>
            <person name="Zhou Z."/>
            <person name="Liu Y."/>
            <person name="Xu W."/>
            <person name="Pan J."/>
            <person name="Luo Z.H."/>
            <person name="Li M."/>
        </authorList>
    </citation>
    <scope>NUCLEOTIDE SEQUENCE [LARGE SCALE GENOMIC DNA]</scope>
    <source>
        <strain evidence="3">SpSt-418</strain>
    </source>
</reference>
<name>A0A7C3PMN0_9CYAN</name>
<dbReference type="Pfam" id="PF08378">
    <property type="entry name" value="NERD"/>
    <property type="match status" value="1"/>
</dbReference>
<feature type="domain" description="NERD" evidence="2">
    <location>
        <begin position="97"/>
        <end position="203"/>
    </location>
</feature>
<dbReference type="InterPro" id="IPR011528">
    <property type="entry name" value="NERD"/>
</dbReference>
<keyword evidence="1" id="KW-1133">Transmembrane helix</keyword>
<feature type="transmembrane region" description="Helical" evidence="1">
    <location>
        <begin position="21"/>
        <end position="44"/>
    </location>
</feature>
<evidence type="ECO:0000313" key="3">
    <source>
        <dbReference type="EMBL" id="HFN01677.1"/>
    </source>
</evidence>
<organism evidence="3">
    <name type="scientific">Oscillatoriales cyanobacterium SpSt-418</name>
    <dbReference type="NCBI Taxonomy" id="2282169"/>
    <lineage>
        <taxon>Bacteria</taxon>
        <taxon>Bacillati</taxon>
        <taxon>Cyanobacteriota</taxon>
        <taxon>Cyanophyceae</taxon>
        <taxon>Oscillatoriophycideae</taxon>
        <taxon>Oscillatoriales</taxon>
    </lineage>
</organism>
<keyword evidence="1" id="KW-0472">Membrane</keyword>